<protein>
    <submittedName>
        <fullName evidence="3">Enoyl-CoA hydratase-related protein</fullName>
    </submittedName>
</protein>
<dbReference type="Gene3D" id="3.90.226.10">
    <property type="entry name" value="2-enoyl-CoA Hydratase, Chain A, domain 1"/>
    <property type="match status" value="1"/>
</dbReference>
<dbReference type="EMBL" id="JBHSIV010000005">
    <property type="protein sequence ID" value="MFC5061794.1"/>
    <property type="molecule type" value="Genomic_DNA"/>
</dbReference>
<dbReference type="SUPFAM" id="SSF52096">
    <property type="entry name" value="ClpP/crotonase"/>
    <property type="match status" value="1"/>
</dbReference>
<comment type="similarity">
    <text evidence="1">Belongs to the enoyl-CoA hydratase/isomerase family.</text>
</comment>
<dbReference type="SUPFAM" id="SSF54427">
    <property type="entry name" value="NTF2-like"/>
    <property type="match status" value="1"/>
</dbReference>
<sequence>MTLDESGREKLARRLYEALAGGDADTLAGLLHPDFVGETTEGLPFGLGGRHDGPEAMTRDFWWSIGRHYRARAEPEQVLALADGGLVVLGRYTGSARDGGAPLDAAFAHVLRFTDDRISGLAQYTDSARWTAAVPAPPAGQRPLRVVEYSVQAGVATIRLNRPDAGNAIDPTMVEDLYEAAFRAGEDPSVRAVLLCGAGPHLSVGGDLPFFARTDDDARGSRLRQMTDLYHLALDRLAALDAPVVCAVRGAAAGGGMGLVHVADLVVAAEDSAFALGYAAIGLASDGANSWYLPRVVGMRRAQEMFLLNRRLTGREALEWGLVTEVLPADEVDARARAIADRLATGPTKALGSMKRLLRESWTNGLTQQVTTETDEMSAAGATDDAGEGIRAFVGKRKPEFRGH</sequence>
<dbReference type="InterPro" id="IPR032710">
    <property type="entry name" value="NTF2-like_dom_sf"/>
</dbReference>
<dbReference type="InterPro" id="IPR001753">
    <property type="entry name" value="Enoyl-CoA_hydra/iso"/>
</dbReference>
<dbReference type="Proteomes" id="UP001595947">
    <property type="component" value="Unassembled WGS sequence"/>
</dbReference>
<dbReference type="InterPro" id="IPR014748">
    <property type="entry name" value="Enoyl-CoA_hydra_C"/>
</dbReference>
<dbReference type="Pfam" id="PF00378">
    <property type="entry name" value="ECH_1"/>
    <property type="match status" value="1"/>
</dbReference>
<comment type="caution">
    <text evidence="3">The sequence shown here is derived from an EMBL/GenBank/DDBJ whole genome shotgun (WGS) entry which is preliminary data.</text>
</comment>
<dbReference type="RefSeq" id="WP_378035148.1">
    <property type="nucleotide sequence ID" value="NZ_JBHSIV010000005.1"/>
</dbReference>
<dbReference type="InterPro" id="IPR029045">
    <property type="entry name" value="ClpP/crotonase-like_dom_sf"/>
</dbReference>
<reference evidence="4" key="1">
    <citation type="journal article" date="2019" name="Int. J. Syst. Evol. Microbiol.">
        <title>The Global Catalogue of Microorganisms (GCM) 10K type strain sequencing project: providing services to taxonomists for standard genome sequencing and annotation.</title>
        <authorList>
            <consortium name="The Broad Institute Genomics Platform"/>
            <consortium name="The Broad Institute Genome Sequencing Center for Infectious Disease"/>
            <person name="Wu L."/>
            <person name="Ma J."/>
        </authorList>
    </citation>
    <scope>NUCLEOTIDE SEQUENCE [LARGE SCALE GENOMIC DNA]</scope>
    <source>
        <strain evidence="4">CGMCC 4.7093</strain>
    </source>
</reference>
<dbReference type="InterPro" id="IPR051683">
    <property type="entry name" value="Enoyl-CoA_Hydratase/Isomerase"/>
</dbReference>
<evidence type="ECO:0000259" key="2">
    <source>
        <dbReference type="Pfam" id="PF12680"/>
    </source>
</evidence>
<dbReference type="PANTHER" id="PTHR42964:SF1">
    <property type="entry name" value="POLYKETIDE BIOSYNTHESIS ENOYL-COA HYDRATASE PKSH-RELATED"/>
    <property type="match status" value="1"/>
</dbReference>
<organism evidence="3 4">
    <name type="scientific">Actinomycetospora atypica</name>
    <dbReference type="NCBI Taxonomy" id="1290095"/>
    <lineage>
        <taxon>Bacteria</taxon>
        <taxon>Bacillati</taxon>
        <taxon>Actinomycetota</taxon>
        <taxon>Actinomycetes</taxon>
        <taxon>Pseudonocardiales</taxon>
        <taxon>Pseudonocardiaceae</taxon>
        <taxon>Actinomycetospora</taxon>
    </lineage>
</organism>
<dbReference type="Gene3D" id="3.10.450.50">
    <property type="match status" value="1"/>
</dbReference>
<gene>
    <name evidence="3" type="ORF">ACFPBZ_06230</name>
</gene>
<dbReference type="PANTHER" id="PTHR42964">
    <property type="entry name" value="ENOYL-COA HYDRATASE"/>
    <property type="match status" value="1"/>
</dbReference>
<dbReference type="CDD" id="cd06558">
    <property type="entry name" value="crotonase-like"/>
    <property type="match status" value="1"/>
</dbReference>
<evidence type="ECO:0000313" key="4">
    <source>
        <dbReference type="Proteomes" id="UP001595947"/>
    </source>
</evidence>
<feature type="domain" description="SnoaL-like" evidence="2">
    <location>
        <begin position="12"/>
        <end position="119"/>
    </location>
</feature>
<evidence type="ECO:0000313" key="3">
    <source>
        <dbReference type="EMBL" id="MFC5061794.1"/>
    </source>
</evidence>
<accession>A0ABV9YIA0</accession>
<evidence type="ECO:0000256" key="1">
    <source>
        <dbReference type="ARBA" id="ARBA00005254"/>
    </source>
</evidence>
<proteinExistence type="inferred from homology"/>
<dbReference type="Pfam" id="PF12680">
    <property type="entry name" value="SnoaL_2"/>
    <property type="match status" value="1"/>
</dbReference>
<name>A0ABV9YIA0_9PSEU</name>
<keyword evidence="4" id="KW-1185">Reference proteome</keyword>
<dbReference type="InterPro" id="IPR037401">
    <property type="entry name" value="SnoaL-like"/>
</dbReference>
<dbReference type="Gene3D" id="1.10.12.10">
    <property type="entry name" value="Lyase 2-enoyl-coa Hydratase, Chain A, domain 2"/>
    <property type="match status" value="1"/>
</dbReference>